<reference evidence="1 2" key="1">
    <citation type="submission" date="2020-10" db="EMBL/GenBank/DDBJ databases">
        <title>Ramlibacter sp. HM2 16S ribosomal RNA gene Genome sequencing and assembly.</title>
        <authorList>
            <person name="Kang M."/>
        </authorList>
    </citation>
    <scope>NUCLEOTIDE SEQUENCE [LARGE SCALE GENOMIC DNA]</scope>
    <source>
        <strain evidence="1 2">HM2</strain>
    </source>
</reference>
<protein>
    <recommendedName>
        <fullName evidence="3">Apea-like HEPN domain-containing protein</fullName>
    </recommendedName>
</protein>
<evidence type="ECO:0000313" key="1">
    <source>
        <dbReference type="EMBL" id="MBE7367675.1"/>
    </source>
</evidence>
<accession>A0ABR9S2D8</accession>
<sequence length="169" mass="19314">MYMWIGAGHMLRLARESRDGQLYTCMSALIYSAFMLEAYLNHLGRLRHENWERIERRYSKRRKYMLFAEAARLSPTMEERPYSSLVRLFDFRDSMAHGRTVTEQVEVEVAHGESIASALPGAEWQQFITLENAESHFADAVALIEQLHAALGYTDAPFSTGGGGIYAWS</sequence>
<keyword evidence="2" id="KW-1185">Reference proteome</keyword>
<dbReference type="EMBL" id="JADDIV010000002">
    <property type="protein sequence ID" value="MBE7367675.1"/>
    <property type="molecule type" value="Genomic_DNA"/>
</dbReference>
<evidence type="ECO:0008006" key="3">
    <source>
        <dbReference type="Google" id="ProtNLM"/>
    </source>
</evidence>
<organism evidence="1 2">
    <name type="scientific">Ramlibacter pallidus</name>
    <dbReference type="NCBI Taxonomy" id="2780087"/>
    <lineage>
        <taxon>Bacteria</taxon>
        <taxon>Pseudomonadati</taxon>
        <taxon>Pseudomonadota</taxon>
        <taxon>Betaproteobacteria</taxon>
        <taxon>Burkholderiales</taxon>
        <taxon>Comamonadaceae</taxon>
        <taxon>Ramlibacter</taxon>
    </lineage>
</organism>
<evidence type="ECO:0000313" key="2">
    <source>
        <dbReference type="Proteomes" id="UP000806285"/>
    </source>
</evidence>
<dbReference type="Proteomes" id="UP000806285">
    <property type="component" value="Unassembled WGS sequence"/>
</dbReference>
<name>A0ABR9S2D8_9BURK</name>
<proteinExistence type="predicted"/>
<gene>
    <name evidence="1" type="ORF">IM787_08870</name>
</gene>
<comment type="caution">
    <text evidence="1">The sequence shown here is derived from an EMBL/GenBank/DDBJ whole genome shotgun (WGS) entry which is preliminary data.</text>
</comment>
<dbReference type="RefSeq" id="WP_193676259.1">
    <property type="nucleotide sequence ID" value="NZ_JADDIV010000002.1"/>
</dbReference>